<evidence type="ECO:0000313" key="3">
    <source>
        <dbReference type="Proteomes" id="UP000182100"/>
    </source>
</evidence>
<feature type="transmembrane region" description="Helical" evidence="1">
    <location>
        <begin position="6"/>
        <end position="24"/>
    </location>
</feature>
<dbReference type="EMBL" id="FMZK01000011">
    <property type="protein sequence ID" value="SDD76209.1"/>
    <property type="molecule type" value="Genomic_DNA"/>
</dbReference>
<protein>
    <submittedName>
        <fullName evidence="2">Uncharacterized protein</fullName>
    </submittedName>
</protein>
<organism evidence="2 3">
    <name type="scientific">Streptomyces prasinopilosus</name>
    <dbReference type="NCBI Taxonomy" id="67344"/>
    <lineage>
        <taxon>Bacteria</taxon>
        <taxon>Bacillati</taxon>
        <taxon>Actinomycetota</taxon>
        <taxon>Actinomycetes</taxon>
        <taxon>Kitasatosporales</taxon>
        <taxon>Streptomycetaceae</taxon>
        <taxon>Streptomyces</taxon>
    </lineage>
</organism>
<keyword evidence="3" id="KW-1185">Reference proteome</keyword>
<accession>A0A1G6XDB7</accession>
<gene>
    <name evidence="2" type="ORF">SAMN05216505_111184</name>
</gene>
<keyword evidence="1" id="KW-0472">Membrane</keyword>
<dbReference type="Proteomes" id="UP000182100">
    <property type="component" value="Unassembled WGS sequence"/>
</dbReference>
<keyword evidence="1" id="KW-0812">Transmembrane</keyword>
<dbReference type="AlphaFoldDB" id="A0A1G6XDB7"/>
<dbReference type="RefSeq" id="WP_157865004.1">
    <property type="nucleotide sequence ID" value="NZ_FMZK01000011.1"/>
</dbReference>
<proteinExistence type="predicted"/>
<name>A0A1G6XDB7_9ACTN</name>
<keyword evidence="1" id="KW-1133">Transmembrane helix</keyword>
<dbReference type="STRING" id="67344.SAMN05216505_111184"/>
<reference evidence="3" key="1">
    <citation type="submission" date="2016-10" db="EMBL/GenBank/DDBJ databases">
        <authorList>
            <person name="Varghese N."/>
            <person name="Submissions S."/>
        </authorList>
    </citation>
    <scope>NUCLEOTIDE SEQUENCE [LARGE SCALE GENOMIC DNA]</scope>
    <source>
        <strain evidence="3">CGMCC 4.3504</strain>
    </source>
</reference>
<sequence>MDGGWTGLVVAVVGVVGTLGAALLTQNRADRTRQCGGSPPAAMVRWLPAGRC</sequence>
<evidence type="ECO:0000256" key="1">
    <source>
        <dbReference type="SAM" id="Phobius"/>
    </source>
</evidence>
<evidence type="ECO:0000313" key="2">
    <source>
        <dbReference type="EMBL" id="SDD76209.1"/>
    </source>
</evidence>